<dbReference type="Gene3D" id="3.40.50.300">
    <property type="entry name" value="P-loop containing nucleotide triphosphate hydrolases"/>
    <property type="match status" value="1"/>
</dbReference>
<dbReference type="PANTHER" id="PTHR36978:SF4">
    <property type="entry name" value="P-LOOP CONTAINING NUCLEOSIDE TRIPHOSPHATE HYDROLASE PROTEIN"/>
    <property type="match status" value="1"/>
</dbReference>
<accession>A0ABV6ZTM4</accession>
<proteinExistence type="predicted"/>
<dbReference type="InterPro" id="IPR027417">
    <property type="entry name" value="P-loop_NTPase"/>
</dbReference>
<sequence>MAKVDLVFRQVDERTRDIALELAKKHIRPENIFIMDDVRPFTECVNQMLQIPHECDYVVYLDADCLILEEMREFIDQCDAAYVDAYVSDRFRGRIHCGLHITRIDLVRQMAATPVPQDDLKYVLRPESRLRNLAMKPLRLSKQFRNFEILHDHFQYYRHVFQKYALRELRSRTDEQYRRLSMAMKRWPAPNGEADDYKIARDAIEFARKMCPHGSSSEEVHAFIKDLPKHAAAEMARLGIAEKGEFTMAELDTWISRNEHRLGFGSDPDKPKVFGIGLSRTGTRSLTSALQILGWDCSHYPIDEDTYTELSNGQYDLSLFKDYDGLTDITTVPFYQQFDKQYPGSKFILTVRDKDSWLRSCQNHWFNRPAFAPTDDPDEETHLLMRQFLRSAVFGCYTFVPDRFSWVYDRHVAEVKEYFKDRPGDLLIIDVVGGEGFEKLAPFLNRPKPAQPFPHKGAVMSQKVDQARAEAAVAVA</sequence>
<dbReference type="PANTHER" id="PTHR36978">
    <property type="entry name" value="P-LOOP CONTAINING NUCLEOTIDE TRIPHOSPHATE HYDROLASE"/>
    <property type="match status" value="1"/>
</dbReference>
<protein>
    <submittedName>
        <fullName evidence="1">Sulfotransferase family protein</fullName>
    </submittedName>
</protein>
<dbReference type="Pfam" id="PF17784">
    <property type="entry name" value="Sulfotransfer_4"/>
    <property type="match status" value="1"/>
</dbReference>
<evidence type="ECO:0000313" key="1">
    <source>
        <dbReference type="EMBL" id="MFC2924779.1"/>
    </source>
</evidence>
<dbReference type="Proteomes" id="UP001595379">
    <property type="component" value="Unassembled WGS sequence"/>
</dbReference>
<organism evidence="1 2">
    <name type="scientific">Hyphobacterium vulgare</name>
    <dbReference type="NCBI Taxonomy" id="1736751"/>
    <lineage>
        <taxon>Bacteria</taxon>
        <taxon>Pseudomonadati</taxon>
        <taxon>Pseudomonadota</taxon>
        <taxon>Alphaproteobacteria</taxon>
        <taxon>Maricaulales</taxon>
        <taxon>Maricaulaceae</taxon>
        <taxon>Hyphobacterium</taxon>
    </lineage>
</organism>
<evidence type="ECO:0000313" key="2">
    <source>
        <dbReference type="Proteomes" id="UP001595379"/>
    </source>
</evidence>
<gene>
    <name evidence="1" type="ORF">ACFOOR_01530</name>
</gene>
<dbReference type="SUPFAM" id="SSF52540">
    <property type="entry name" value="P-loop containing nucleoside triphosphate hydrolases"/>
    <property type="match status" value="1"/>
</dbReference>
<dbReference type="InterPro" id="IPR040632">
    <property type="entry name" value="Sulfotransfer_4"/>
</dbReference>
<keyword evidence="2" id="KW-1185">Reference proteome</keyword>
<dbReference type="RefSeq" id="WP_343163511.1">
    <property type="nucleotide sequence ID" value="NZ_JBHRSV010000001.1"/>
</dbReference>
<reference evidence="2" key="1">
    <citation type="journal article" date="2019" name="Int. J. Syst. Evol. Microbiol.">
        <title>The Global Catalogue of Microorganisms (GCM) 10K type strain sequencing project: providing services to taxonomists for standard genome sequencing and annotation.</title>
        <authorList>
            <consortium name="The Broad Institute Genomics Platform"/>
            <consortium name="The Broad Institute Genome Sequencing Center for Infectious Disease"/>
            <person name="Wu L."/>
            <person name="Ma J."/>
        </authorList>
    </citation>
    <scope>NUCLEOTIDE SEQUENCE [LARGE SCALE GENOMIC DNA]</scope>
    <source>
        <strain evidence="2">KCTC 52487</strain>
    </source>
</reference>
<comment type="caution">
    <text evidence="1">The sequence shown here is derived from an EMBL/GenBank/DDBJ whole genome shotgun (WGS) entry which is preliminary data.</text>
</comment>
<dbReference type="EMBL" id="JBHRSV010000001">
    <property type="protein sequence ID" value="MFC2924779.1"/>
    <property type="molecule type" value="Genomic_DNA"/>
</dbReference>
<name>A0ABV6ZTM4_9PROT</name>